<dbReference type="Proteomes" id="UP000553632">
    <property type="component" value="Unassembled WGS sequence"/>
</dbReference>
<sequence length="305" mass="34336">YYSEGSDGRIEADTTRWGFDPFITLEDSEERESLVEVDEGREREKGFPELCECVLGNSPSGEVFAANAILIAGFSWTASSERPSRNPHYYGDGCFICPLSRHPQRGPLPVVLRAPLDNYAEVMRRDGLRDDEGNDQVLLDTALAVQLRSLRRQAWRAILNMDCQGDGWERLAQWFAKRSRLLTENEKIIRGQLREVKRDWDRYLSLCARSDDEQLALERIRLGAAIVAEEAARTGKDLDAQDILLEQQHSVPPRELGFGFKVPYFPVEVGGVVGMGGPGGLRGSVRVGLLPDYPFRQKLHDAFLV</sequence>
<dbReference type="EMBL" id="JABANO010007088">
    <property type="protein sequence ID" value="KAF4750714.1"/>
    <property type="molecule type" value="Genomic_DNA"/>
</dbReference>
<feature type="non-terminal residue" evidence="1">
    <location>
        <position position="1"/>
    </location>
</feature>
<comment type="caution">
    <text evidence="1">The sequence shown here is derived from an EMBL/GenBank/DDBJ whole genome shotgun (WGS) entry which is preliminary data.</text>
</comment>
<organism evidence="1 2">
    <name type="scientific">Perkinsus olseni</name>
    <name type="common">Perkinsus atlanticus</name>
    <dbReference type="NCBI Taxonomy" id="32597"/>
    <lineage>
        <taxon>Eukaryota</taxon>
        <taxon>Sar</taxon>
        <taxon>Alveolata</taxon>
        <taxon>Perkinsozoa</taxon>
        <taxon>Perkinsea</taxon>
        <taxon>Perkinsida</taxon>
        <taxon>Perkinsidae</taxon>
        <taxon>Perkinsus</taxon>
    </lineage>
</organism>
<proteinExistence type="predicted"/>
<evidence type="ECO:0000313" key="1">
    <source>
        <dbReference type="EMBL" id="KAF4750714.1"/>
    </source>
</evidence>
<accession>A0A7J6TZ19</accession>
<dbReference type="AlphaFoldDB" id="A0A7J6TZ19"/>
<name>A0A7J6TZ19_PEROL</name>
<protein>
    <submittedName>
        <fullName evidence="1">Uncharacterized protein</fullName>
    </submittedName>
</protein>
<keyword evidence="2" id="KW-1185">Reference proteome</keyword>
<reference evidence="1 2" key="1">
    <citation type="submission" date="2020-04" db="EMBL/GenBank/DDBJ databases">
        <title>Perkinsus olseni comparative genomics.</title>
        <authorList>
            <person name="Bogema D.R."/>
        </authorList>
    </citation>
    <scope>NUCLEOTIDE SEQUENCE [LARGE SCALE GENOMIC DNA]</scope>
    <source>
        <strain evidence="1 2">ATCC PRA-207</strain>
    </source>
</reference>
<gene>
    <name evidence="1" type="ORF">FOZ63_010445</name>
</gene>
<evidence type="ECO:0000313" key="2">
    <source>
        <dbReference type="Proteomes" id="UP000553632"/>
    </source>
</evidence>